<protein>
    <submittedName>
        <fullName evidence="1">Uncharacterized protein</fullName>
    </submittedName>
</protein>
<keyword evidence="2" id="KW-1185">Reference proteome</keyword>
<comment type="caution">
    <text evidence="1">The sequence shown here is derived from an EMBL/GenBank/DDBJ whole genome shotgun (WGS) entry which is preliminary data.</text>
</comment>
<name>A0A1D1UVZ2_RAMVA</name>
<dbReference type="EMBL" id="BDGG01000001">
    <property type="protein sequence ID" value="GAU90563.1"/>
    <property type="molecule type" value="Genomic_DNA"/>
</dbReference>
<proteinExistence type="predicted"/>
<evidence type="ECO:0000313" key="1">
    <source>
        <dbReference type="EMBL" id="GAU90563.1"/>
    </source>
</evidence>
<evidence type="ECO:0000313" key="2">
    <source>
        <dbReference type="Proteomes" id="UP000186922"/>
    </source>
</evidence>
<organism evidence="1 2">
    <name type="scientific">Ramazzottius varieornatus</name>
    <name type="common">Water bear</name>
    <name type="synonym">Tardigrade</name>
    <dbReference type="NCBI Taxonomy" id="947166"/>
    <lineage>
        <taxon>Eukaryota</taxon>
        <taxon>Metazoa</taxon>
        <taxon>Ecdysozoa</taxon>
        <taxon>Tardigrada</taxon>
        <taxon>Eutardigrada</taxon>
        <taxon>Parachela</taxon>
        <taxon>Hypsibioidea</taxon>
        <taxon>Ramazzottiidae</taxon>
        <taxon>Ramazzottius</taxon>
    </lineage>
</organism>
<sequence length="217" mass="24248">MKFSIHLMQHVAHNIRLHGPLQNISCYGPENEIGRIGRRVCAYNNTTKSIMADFRVLAECSVLVENIMNKPGTSEQVVRSARNVLGLTDTIFYSKTSSGCCKLVGRPEENTTKTIRRLVEANGVEIGQDWTCKDIYTFKKAVIENGIQVRTQKHNEKYCRNESIVMDSSGTVIAVKHVIAAVDVEAEKVCGTFVFGEALTTTHTNISVPWFYHVPDV</sequence>
<accession>A0A1D1UVZ2</accession>
<dbReference type="Proteomes" id="UP000186922">
    <property type="component" value="Unassembled WGS sequence"/>
</dbReference>
<gene>
    <name evidence="1" type="primary">RvY_02964-1</name>
    <name evidence="1" type="synonym">RvY_02964.1</name>
    <name evidence="1" type="ORF">RvY_02964</name>
</gene>
<dbReference type="AlphaFoldDB" id="A0A1D1UVZ2"/>
<reference evidence="1 2" key="1">
    <citation type="journal article" date="2016" name="Nat. Commun.">
        <title>Extremotolerant tardigrade genome and improved radiotolerance of human cultured cells by tardigrade-unique protein.</title>
        <authorList>
            <person name="Hashimoto T."/>
            <person name="Horikawa D.D."/>
            <person name="Saito Y."/>
            <person name="Kuwahara H."/>
            <person name="Kozuka-Hata H."/>
            <person name="Shin-I T."/>
            <person name="Minakuchi Y."/>
            <person name="Ohishi K."/>
            <person name="Motoyama A."/>
            <person name="Aizu T."/>
            <person name="Enomoto A."/>
            <person name="Kondo K."/>
            <person name="Tanaka S."/>
            <person name="Hara Y."/>
            <person name="Koshikawa S."/>
            <person name="Sagara H."/>
            <person name="Miura T."/>
            <person name="Yokobori S."/>
            <person name="Miyagawa K."/>
            <person name="Suzuki Y."/>
            <person name="Kubo T."/>
            <person name="Oyama M."/>
            <person name="Kohara Y."/>
            <person name="Fujiyama A."/>
            <person name="Arakawa K."/>
            <person name="Katayama T."/>
            <person name="Toyoda A."/>
            <person name="Kunieda T."/>
        </authorList>
    </citation>
    <scope>NUCLEOTIDE SEQUENCE [LARGE SCALE GENOMIC DNA]</scope>
    <source>
        <strain evidence="1 2">YOKOZUNA-1</strain>
    </source>
</reference>